<comment type="caution">
    <text evidence="1">The sequence shown here is derived from an EMBL/GenBank/DDBJ whole genome shotgun (WGS) entry which is preliminary data.</text>
</comment>
<proteinExistence type="predicted"/>
<dbReference type="EMBL" id="RWKA01000018">
    <property type="protein sequence ID" value="TGB37896.1"/>
    <property type="molecule type" value="Genomic_DNA"/>
</dbReference>
<sequence>MSDHRCVVPAGRCLGTELDNRGTKHAAIVTDEGQLCEKCTRHVSKLINRLEDDWDALEVMMGEKQLQQGVRVSQTSSPGVPLNTDADAKQVLMLELVDLAAEMIAAATDKDYSPPVKRSLRLHAGVALIHPNLSVLLEAPADWVLRWDRSGEVHGEEPTNYVKIAPGEYRGLDRDGNELDGTGGRHMLMSGVDIALELWRLHDLIRGMYGARKRDQQREYPMPCHGCGRRSLRREYGTDLIHCSKCPPKSQWGRGFTEDDYHRLAGFTKFHLKVQEEADMELLKYLLAESRWETDVTLWLGAETEWNLTRAAQVAGFDTTTELITALDRVSA</sequence>
<protein>
    <submittedName>
        <fullName evidence="1">Uncharacterized protein</fullName>
    </submittedName>
</protein>
<evidence type="ECO:0000313" key="1">
    <source>
        <dbReference type="EMBL" id="TGB37896.1"/>
    </source>
</evidence>
<dbReference type="AlphaFoldDB" id="A0A4Z0HHT8"/>
<dbReference type="Proteomes" id="UP000297792">
    <property type="component" value="Unassembled WGS sequence"/>
</dbReference>
<accession>A0A4Z0HHT8</accession>
<reference evidence="1 2" key="1">
    <citation type="submission" date="2018-12" db="EMBL/GenBank/DDBJ databases">
        <title>Draft genome sequences of Mycolicibacterium peregrinum isolated from a pig with lymphadenitis and from soil on the same Japanese pig farm.</title>
        <authorList>
            <person name="Komatsu T."/>
            <person name="Ohya K."/>
            <person name="Sawai K."/>
            <person name="Odoi J.O."/>
            <person name="Otsu K."/>
            <person name="Ota A."/>
            <person name="Ito T."/>
            <person name="Kawai M."/>
            <person name="Maruyama F."/>
        </authorList>
    </citation>
    <scope>NUCLEOTIDE SEQUENCE [LARGE SCALE GENOMIC DNA]</scope>
    <source>
        <strain evidence="1 2">138</strain>
    </source>
</reference>
<dbReference type="RefSeq" id="WP_135361670.1">
    <property type="nucleotide sequence ID" value="NZ_RWJZ01000016.1"/>
</dbReference>
<keyword evidence="2" id="KW-1185">Reference proteome</keyword>
<gene>
    <name evidence="1" type="ORF">EJD98_25440</name>
</gene>
<organism evidence="1 2">
    <name type="scientific">Mycolicibacterium peregrinum</name>
    <name type="common">Mycobacterium peregrinum</name>
    <dbReference type="NCBI Taxonomy" id="43304"/>
    <lineage>
        <taxon>Bacteria</taxon>
        <taxon>Bacillati</taxon>
        <taxon>Actinomycetota</taxon>
        <taxon>Actinomycetes</taxon>
        <taxon>Mycobacteriales</taxon>
        <taxon>Mycobacteriaceae</taxon>
        <taxon>Mycolicibacterium</taxon>
    </lineage>
</organism>
<evidence type="ECO:0000313" key="2">
    <source>
        <dbReference type="Proteomes" id="UP000297792"/>
    </source>
</evidence>
<name>A0A4Z0HHT8_MYCPR</name>